<dbReference type="FunFam" id="3.40.50.10490:FF:000002">
    <property type="entry name" value="Glutamine--fructose-6-phosphate aminotransferase [isomerizing]"/>
    <property type="match status" value="1"/>
</dbReference>
<protein>
    <recommendedName>
        <fullName evidence="4">Glutamine--fructose-6-phosphate aminotransferase [isomerizing]</fullName>
        <ecNumber evidence="3">2.6.1.16</ecNumber>
    </recommendedName>
</protein>
<dbReference type="PANTHER" id="PTHR10937:SF0">
    <property type="entry name" value="GLUTAMINE--FRUCTOSE-6-PHOSPHATE TRANSAMINASE (ISOMERIZING)"/>
    <property type="match status" value="1"/>
</dbReference>
<feature type="region of interest" description="Disordered" evidence="10">
    <location>
        <begin position="278"/>
        <end position="300"/>
    </location>
</feature>
<feature type="domain" description="SIS" evidence="12">
    <location>
        <begin position="498"/>
        <end position="639"/>
    </location>
</feature>
<dbReference type="SUPFAM" id="SSF56235">
    <property type="entry name" value="N-terminal nucleophile aminohydrolases (Ntn hydrolases)"/>
    <property type="match status" value="1"/>
</dbReference>
<feature type="compositionally biased region" description="Basic and acidic residues" evidence="10">
    <location>
        <begin position="286"/>
        <end position="295"/>
    </location>
</feature>
<evidence type="ECO:0000256" key="1">
    <source>
        <dbReference type="ARBA" id="ARBA00001031"/>
    </source>
</evidence>
<dbReference type="GO" id="GO:0006002">
    <property type="term" value="P:fructose 6-phosphate metabolic process"/>
    <property type="evidence" value="ECO:0007669"/>
    <property type="project" value="TreeGrafter"/>
</dbReference>
<dbReference type="InterPro" id="IPR005855">
    <property type="entry name" value="GFAT"/>
</dbReference>
<evidence type="ECO:0000256" key="4">
    <source>
        <dbReference type="ARBA" id="ARBA00016090"/>
    </source>
</evidence>
<dbReference type="NCBIfam" id="TIGR01135">
    <property type="entry name" value="glmS"/>
    <property type="match status" value="1"/>
</dbReference>
<keyword evidence="8" id="KW-0677">Repeat</keyword>
<dbReference type="CDD" id="cd00714">
    <property type="entry name" value="GFAT"/>
    <property type="match status" value="1"/>
</dbReference>
<dbReference type="Pfam" id="PF13522">
    <property type="entry name" value="GATase_6"/>
    <property type="match status" value="1"/>
</dbReference>
<evidence type="ECO:0000256" key="5">
    <source>
        <dbReference type="ARBA" id="ARBA00022490"/>
    </source>
</evidence>
<dbReference type="GO" id="GO:0006047">
    <property type="term" value="P:UDP-N-acetylglucosamine metabolic process"/>
    <property type="evidence" value="ECO:0007669"/>
    <property type="project" value="TreeGrafter"/>
</dbReference>
<reference evidence="13" key="1">
    <citation type="submission" date="2021-01" db="EMBL/GenBank/DDBJ databases">
        <authorList>
            <person name="Corre E."/>
            <person name="Pelletier E."/>
            <person name="Niang G."/>
            <person name="Scheremetjew M."/>
            <person name="Finn R."/>
            <person name="Kale V."/>
            <person name="Holt S."/>
            <person name="Cochrane G."/>
            <person name="Meng A."/>
            <person name="Brown T."/>
            <person name="Cohen L."/>
        </authorList>
    </citation>
    <scope>NUCLEOTIDE SEQUENCE</scope>
    <source>
        <strain evidence="13">CCMP441</strain>
    </source>
</reference>
<proteinExistence type="inferred from homology"/>
<dbReference type="GO" id="GO:0004360">
    <property type="term" value="F:glutamine-fructose-6-phosphate transaminase (isomerizing) activity"/>
    <property type="evidence" value="ECO:0007669"/>
    <property type="project" value="UniProtKB-EC"/>
</dbReference>
<dbReference type="CDD" id="cd05008">
    <property type="entry name" value="SIS_GlmS_GlmD_1"/>
    <property type="match status" value="1"/>
</dbReference>
<dbReference type="InterPro" id="IPR046348">
    <property type="entry name" value="SIS_dom_sf"/>
</dbReference>
<dbReference type="Gene3D" id="3.60.20.10">
    <property type="entry name" value="Glutamine Phosphoribosylpyrophosphate, subunit 1, domain 1"/>
    <property type="match status" value="1"/>
</dbReference>
<sequence length="649" mass="70868">MCGITGYLGPKQAAEVLLGGLARLEYRGYDSAGVAIVNGKGNITLKKRVGKVKELKQAAAAIEGDCGIGHTRWATHGEPNERNAHPHIPSDESFSLVHNGIIENFTPLKESLKRKGYSFYSDTDTEVLVKLIEDVQKVASLTLEQAVRQALSQVVGAYGICVCSRDDPDLMIAARLGSPLILGVGQGEWFIASDASAFLEHTRQVVHLNDGEMVSISRNSGYQVSTLKGVELKPEVQELEGTLEQIEKGGYKHFMIKEIMEQPTSLGNCMRGRINVATSSQPASPVRERTGKDYASDGTDGAATPDIRLGGIETFIGPPENRTMLLDRLRNARRFIICGCGTSWHAALVGEYLFESLCKIPVEVEYASEFRYRSVVLRPDEDIVMVISQSGETADTLAALRHAKEAGCITIGICNTVGSTISRETDAGCYLHAGPEIGVASTKAFTAQVMVLAMMAAKIGQGSTIDDKELSEIVRGLAQIPDKIAETIKLNDEIIKEIGKVYRYAHHMLFLGRGYNYPVALEGALKMKEISYIHAEGYPAAEMKHGPIALIDNLMPVVFIATMDSIYEKVKSNIMEVRARKGCVIAITDVGNDELDQFCEYVIKIPTTREELSPILTVIPLQLLSYHIAVMRGCDVDMPRNLAKSVTTE</sequence>
<dbReference type="Pfam" id="PF01380">
    <property type="entry name" value="SIS"/>
    <property type="match status" value="2"/>
</dbReference>
<dbReference type="FunFam" id="3.60.20.10:FF:000006">
    <property type="entry name" value="Glutamine--fructose-6-phosphate aminotransferase [isomerizing]"/>
    <property type="match status" value="1"/>
</dbReference>
<dbReference type="PROSITE" id="PS51464">
    <property type="entry name" value="SIS"/>
    <property type="match status" value="2"/>
</dbReference>
<dbReference type="InterPro" id="IPR029055">
    <property type="entry name" value="Ntn_hydrolases_N"/>
</dbReference>
<dbReference type="PROSITE" id="PS51278">
    <property type="entry name" value="GATASE_TYPE_2"/>
    <property type="match status" value="1"/>
</dbReference>
<feature type="domain" description="Glutamine amidotransferase type-2" evidence="11">
    <location>
        <begin position="2"/>
        <end position="219"/>
    </location>
</feature>
<evidence type="ECO:0000256" key="10">
    <source>
        <dbReference type="SAM" id="MobiDB-lite"/>
    </source>
</evidence>
<evidence type="ECO:0000256" key="9">
    <source>
        <dbReference type="ARBA" id="ARBA00022962"/>
    </source>
</evidence>
<dbReference type="Gene3D" id="3.40.50.10490">
    <property type="entry name" value="Glucose-6-phosphate isomerase like protein, domain 1"/>
    <property type="match status" value="2"/>
</dbReference>
<evidence type="ECO:0000256" key="7">
    <source>
        <dbReference type="ARBA" id="ARBA00022679"/>
    </source>
</evidence>
<keyword evidence="9" id="KW-0315">Glutamine amidotransferase</keyword>
<evidence type="ECO:0000256" key="2">
    <source>
        <dbReference type="ARBA" id="ARBA00004496"/>
    </source>
</evidence>
<dbReference type="GO" id="GO:0097367">
    <property type="term" value="F:carbohydrate derivative binding"/>
    <property type="evidence" value="ECO:0007669"/>
    <property type="project" value="InterPro"/>
</dbReference>
<dbReference type="FunFam" id="3.40.50.10490:FF:000001">
    <property type="entry name" value="Glutamine--fructose-6-phosphate aminotransferase [isomerizing]"/>
    <property type="match status" value="1"/>
</dbReference>
<dbReference type="EC" id="2.6.1.16" evidence="3"/>
<evidence type="ECO:0000256" key="8">
    <source>
        <dbReference type="ARBA" id="ARBA00022737"/>
    </source>
</evidence>
<comment type="catalytic activity">
    <reaction evidence="1">
        <text>D-fructose 6-phosphate + L-glutamine = D-glucosamine 6-phosphate + L-glutamate</text>
        <dbReference type="Rhea" id="RHEA:13237"/>
        <dbReference type="ChEBI" id="CHEBI:29985"/>
        <dbReference type="ChEBI" id="CHEBI:58359"/>
        <dbReference type="ChEBI" id="CHEBI:58725"/>
        <dbReference type="ChEBI" id="CHEBI:61527"/>
        <dbReference type="EC" id="2.6.1.16"/>
    </reaction>
</comment>
<feature type="domain" description="SIS" evidence="12">
    <location>
        <begin position="325"/>
        <end position="465"/>
    </location>
</feature>
<dbReference type="PANTHER" id="PTHR10937">
    <property type="entry name" value="GLUCOSAMINE--FRUCTOSE-6-PHOSPHATE AMINOTRANSFERASE, ISOMERIZING"/>
    <property type="match status" value="1"/>
</dbReference>
<dbReference type="HAMAP" id="MF_00164">
    <property type="entry name" value="GlmS"/>
    <property type="match status" value="1"/>
</dbReference>
<keyword evidence="7" id="KW-0808">Transferase</keyword>
<evidence type="ECO:0000256" key="6">
    <source>
        <dbReference type="ARBA" id="ARBA00022576"/>
    </source>
</evidence>
<dbReference type="GO" id="GO:0046349">
    <property type="term" value="P:amino sugar biosynthetic process"/>
    <property type="evidence" value="ECO:0007669"/>
    <property type="project" value="UniProtKB-ARBA"/>
</dbReference>
<dbReference type="EMBL" id="HBFK01020987">
    <property type="protein sequence ID" value="CAD8746489.1"/>
    <property type="molecule type" value="Transcribed_RNA"/>
</dbReference>
<comment type="subcellular location">
    <subcellularLocation>
        <location evidence="2">Cytoplasm</location>
    </subcellularLocation>
</comment>
<keyword evidence="5" id="KW-0963">Cytoplasm</keyword>
<dbReference type="NCBIfam" id="NF001484">
    <property type="entry name" value="PRK00331.1"/>
    <property type="match status" value="1"/>
</dbReference>
<dbReference type="SUPFAM" id="SSF53697">
    <property type="entry name" value="SIS domain"/>
    <property type="match status" value="1"/>
</dbReference>
<dbReference type="InterPro" id="IPR047084">
    <property type="entry name" value="GFAT_N"/>
</dbReference>
<accession>A0A7S0TWT2</accession>
<keyword evidence="6" id="KW-0032">Aminotransferase</keyword>
<dbReference type="GO" id="GO:0005829">
    <property type="term" value="C:cytosol"/>
    <property type="evidence" value="ECO:0007669"/>
    <property type="project" value="TreeGrafter"/>
</dbReference>
<dbReference type="GO" id="GO:0006487">
    <property type="term" value="P:protein N-linked glycosylation"/>
    <property type="evidence" value="ECO:0007669"/>
    <property type="project" value="TreeGrafter"/>
</dbReference>
<evidence type="ECO:0000259" key="11">
    <source>
        <dbReference type="PROSITE" id="PS51278"/>
    </source>
</evidence>
<evidence type="ECO:0000256" key="3">
    <source>
        <dbReference type="ARBA" id="ARBA00012916"/>
    </source>
</evidence>
<organism evidence="13">
    <name type="scientific">Hemiselmis andersenii</name>
    <name type="common">Cryptophyte alga</name>
    <dbReference type="NCBI Taxonomy" id="464988"/>
    <lineage>
        <taxon>Eukaryota</taxon>
        <taxon>Cryptophyceae</taxon>
        <taxon>Cryptomonadales</taxon>
        <taxon>Hemiselmidaceae</taxon>
        <taxon>Hemiselmis</taxon>
    </lineage>
</organism>
<dbReference type="CDD" id="cd05009">
    <property type="entry name" value="SIS_GlmS_GlmD_2"/>
    <property type="match status" value="1"/>
</dbReference>
<dbReference type="InterPro" id="IPR035490">
    <property type="entry name" value="GlmS/FrlB_SIS"/>
</dbReference>
<evidence type="ECO:0000313" key="13">
    <source>
        <dbReference type="EMBL" id="CAD8746489.1"/>
    </source>
</evidence>
<dbReference type="InterPro" id="IPR035466">
    <property type="entry name" value="GlmS/AgaS_SIS"/>
</dbReference>
<dbReference type="InterPro" id="IPR001347">
    <property type="entry name" value="SIS_dom"/>
</dbReference>
<gene>
    <name evidence="13" type="ORF">HAND1043_LOCUS12986</name>
</gene>
<evidence type="ECO:0000259" key="12">
    <source>
        <dbReference type="PROSITE" id="PS51464"/>
    </source>
</evidence>
<name>A0A7S0TWT2_HEMAN</name>
<dbReference type="AlphaFoldDB" id="A0A7S0TWT2"/>
<dbReference type="InterPro" id="IPR017932">
    <property type="entry name" value="GATase_2_dom"/>
</dbReference>